<keyword evidence="1" id="KW-0812">Transmembrane</keyword>
<dbReference type="Gene3D" id="2.130.10.10">
    <property type="entry name" value="YVTN repeat-like/Quinoprotein amine dehydrogenase"/>
    <property type="match status" value="1"/>
</dbReference>
<feature type="transmembrane region" description="Helical" evidence="1">
    <location>
        <begin position="39"/>
        <end position="59"/>
    </location>
</feature>
<accession>A0A5C1AEQ1</accession>
<feature type="transmembrane region" description="Helical" evidence="1">
    <location>
        <begin position="95"/>
        <end position="114"/>
    </location>
</feature>
<dbReference type="EMBL" id="CP042425">
    <property type="protein sequence ID" value="QEL17889.1"/>
    <property type="molecule type" value="Genomic_DNA"/>
</dbReference>
<keyword evidence="4" id="KW-1185">Reference proteome</keyword>
<dbReference type="OrthoDB" id="7051554at2"/>
<dbReference type="PANTHER" id="PTHR34512:SF30">
    <property type="entry name" value="OUTER MEMBRANE PROTEIN ASSEMBLY FACTOR BAMB"/>
    <property type="match status" value="1"/>
</dbReference>
<keyword evidence="1" id="KW-0472">Membrane</keyword>
<dbReference type="InterPro" id="IPR002372">
    <property type="entry name" value="PQQ_rpt_dom"/>
</dbReference>
<dbReference type="Proteomes" id="UP000324974">
    <property type="component" value="Chromosome"/>
</dbReference>
<reference evidence="4" key="1">
    <citation type="submission" date="2019-08" db="EMBL/GenBank/DDBJ databases">
        <title>Limnoglobus roseus gen. nov., sp. nov., a novel freshwater planctomycete with a giant genome from the family Gemmataceae.</title>
        <authorList>
            <person name="Kulichevskaya I.S."/>
            <person name="Naumoff D.G."/>
            <person name="Miroshnikov K."/>
            <person name="Ivanova A."/>
            <person name="Philippov D.A."/>
            <person name="Hakobyan A."/>
            <person name="Rijpstra I.C."/>
            <person name="Sinninghe Damste J.S."/>
            <person name="Liesack W."/>
            <person name="Dedysh S.N."/>
        </authorList>
    </citation>
    <scope>NUCLEOTIDE SEQUENCE [LARGE SCALE GENOMIC DNA]</scope>
    <source>
        <strain evidence="4">PX52</strain>
    </source>
</reference>
<gene>
    <name evidence="3" type="ORF">PX52LOC_04901</name>
</gene>
<dbReference type="Pfam" id="PF13360">
    <property type="entry name" value="PQQ_2"/>
    <property type="match status" value="1"/>
</dbReference>
<sequence length="578" mass="63301">MTTTLEPEPKIRLYPALIMVGLAAAAFVFLPIVFPRTPYHFLLGLGGPTIASIGILLWWLRGSRVRGAFRWLPVGLFLVPALANMLVFYRPSMITVLLFGFPLVAFLWVAWLVISRPAPRLVQLAGLLGVIVGGWALFTMVRIDETNAEIEPELDWRWHPTKMESFQQERAKWAAAAPRSDAITVGPGDWAEFRGPKRDDNATGVTIDTDWNTHPPKLLWKHRIGAGWGSFAVVGDKLFTQEQVDEQQEAVTCYTTTTGALVWEYRYPARFYEQIAGVGPRGTPTIVGGRAYTFGGSGKLVCLDAAKGTSVWERDVPADTGAKVQQWGYSSSPLVAQGVVVVFANGPGGKGTAAYKTDTGELAWTAGNGTFGYSSAQLAKLGGVDQILMVSDVGIESYQPADGKVLWVHDWKQRGVNRVSQPAVLSDTDLLIGTGVGTDQGTQRVHVTRDGDTWKTEVVWKSKNLKPYFNDGVVHVGHFYGFDDKSFTCIDLKDGSRKWKTGTQYGHGQVLLLGDQAVLVVQAVDGKIILVAANPDEHTEIAKLQALDGKTWNHPVVAHGNLFVRNNSEVAVYELNLK</sequence>
<feature type="transmembrane region" description="Helical" evidence="1">
    <location>
        <begin position="12"/>
        <end position="33"/>
    </location>
</feature>
<evidence type="ECO:0000313" key="4">
    <source>
        <dbReference type="Proteomes" id="UP000324974"/>
    </source>
</evidence>
<organism evidence="3 4">
    <name type="scientific">Limnoglobus roseus</name>
    <dbReference type="NCBI Taxonomy" id="2598579"/>
    <lineage>
        <taxon>Bacteria</taxon>
        <taxon>Pseudomonadati</taxon>
        <taxon>Planctomycetota</taxon>
        <taxon>Planctomycetia</taxon>
        <taxon>Gemmatales</taxon>
        <taxon>Gemmataceae</taxon>
        <taxon>Limnoglobus</taxon>
    </lineage>
</organism>
<dbReference type="AlphaFoldDB" id="A0A5C1AEQ1"/>
<feature type="transmembrane region" description="Helical" evidence="1">
    <location>
        <begin position="71"/>
        <end position="89"/>
    </location>
</feature>
<dbReference type="PANTHER" id="PTHR34512">
    <property type="entry name" value="CELL SURFACE PROTEIN"/>
    <property type="match status" value="1"/>
</dbReference>
<dbReference type="InterPro" id="IPR011047">
    <property type="entry name" value="Quinoprotein_ADH-like_sf"/>
</dbReference>
<protein>
    <submittedName>
        <fullName evidence="3">Alcohol dehydrogenase</fullName>
    </submittedName>
</protein>
<keyword evidence="1" id="KW-1133">Transmembrane helix</keyword>
<dbReference type="InterPro" id="IPR015943">
    <property type="entry name" value="WD40/YVTN_repeat-like_dom_sf"/>
</dbReference>
<proteinExistence type="predicted"/>
<evidence type="ECO:0000259" key="2">
    <source>
        <dbReference type="Pfam" id="PF13360"/>
    </source>
</evidence>
<dbReference type="RefSeq" id="WP_149112442.1">
    <property type="nucleotide sequence ID" value="NZ_CP042425.1"/>
</dbReference>
<dbReference type="KEGG" id="lrs:PX52LOC_04901"/>
<dbReference type="SUPFAM" id="SSF50998">
    <property type="entry name" value="Quinoprotein alcohol dehydrogenase-like"/>
    <property type="match status" value="1"/>
</dbReference>
<evidence type="ECO:0000256" key="1">
    <source>
        <dbReference type="SAM" id="Phobius"/>
    </source>
</evidence>
<name>A0A5C1AEQ1_9BACT</name>
<evidence type="ECO:0000313" key="3">
    <source>
        <dbReference type="EMBL" id="QEL17889.1"/>
    </source>
</evidence>
<feature type="transmembrane region" description="Helical" evidence="1">
    <location>
        <begin position="121"/>
        <end position="141"/>
    </location>
</feature>
<feature type="domain" description="Pyrrolo-quinoline quinone repeat" evidence="2">
    <location>
        <begin position="282"/>
        <end position="501"/>
    </location>
</feature>